<dbReference type="RefSeq" id="WP_063761745.1">
    <property type="nucleotide sequence ID" value="NZ_JBHSPX010000004.1"/>
</dbReference>
<proteinExistence type="predicted"/>
<dbReference type="InterPro" id="IPR018334">
    <property type="entry name" value="ArsR_HTH"/>
</dbReference>
<keyword evidence="3" id="KW-0804">Transcription</keyword>
<feature type="domain" description="HTH arsR-type" evidence="4">
    <location>
        <begin position="22"/>
        <end position="119"/>
    </location>
</feature>
<dbReference type="PROSITE" id="PS00846">
    <property type="entry name" value="HTH_ARSR_1"/>
    <property type="match status" value="1"/>
</dbReference>
<name>A0ABW1MJX0_9ACTN</name>
<dbReference type="InterPro" id="IPR051081">
    <property type="entry name" value="HTH_MetalResp_TranReg"/>
</dbReference>
<keyword evidence="1" id="KW-0805">Transcription regulation</keyword>
<keyword evidence="2" id="KW-0238">DNA-binding</keyword>
<dbReference type="InterPro" id="IPR036388">
    <property type="entry name" value="WH-like_DNA-bd_sf"/>
</dbReference>
<evidence type="ECO:0000313" key="6">
    <source>
        <dbReference type="Proteomes" id="UP001596139"/>
    </source>
</evidence>
<dbReference type="SUPFAM" id="SSF46785">
    <property type="entry name" value="Winged helix' DNA-binding domain"/>
    <property type="match status" value="1"/>
</dbReference>
<dbReference type="PROSITE" id="PS50987">
    <property type="entry name" value="HTH_ARSR_2"/>
    <property type="match status" value="1"/>
</dbReference>
<protein>
    <submittedName>
        <fullName evidence="5">ArsR/SmtB family transcription factor</fullName>
    </submittedName>
</protein>
<accession>A0ABW1MJX0</accession>
<dbReference type="InterPro" id="IPR011991">
    <property type="entry name" value="ArsR-like_HTH"/>
</dbReference>
<reference evidence="6" key="1">
    <citation type="journal article" date="2019" name="Int. J. Syst. Evol. Microbiol.">
        <title>The Global Catalogue of Microorganisms (GCM) 10K type strain sequencing project: providing services to taxonomists for standard genome sequencing and annotation.</title>
        <authorList>
            <consortium name="The Broad Institute Genomics Platform"/>
            <consortium name="The Broad Institute Genome Sequencing Center for Infectious Disease"/>
            <person name="Wu L."/>
            <person name="Ma J."/>
        </authorList>
    </citation>
    <scope>NUCLEOTIDE SEQUENCE [LARGE SCALE GENOMIC DNA]</scope>
    <source>
        <strain evidence="6">CGMCC 1.15180</strain>
    </source>
</reference>
<dbReference type="PANTHER" id="PTHR33154:SF18">
    <property type="entry name" value="ARSENICAL RESISTANCE OPERON REPRESSOR"/>
    <property type="match status" value="1"/>
</dbReference>
<sequence>MIEPMAVVSAQECGPSACKPPMTSEQALDLAAVFKALADPVRLRIASIVACCPTGELCVGDIAAQFDVTGPTVSHHLRKLRESGVLVSDRRANEVYYRIQPARLGEALEQLTGFGMATDAAASGPVGAP</sequence>
<dbReference type="CDD" id="cd00090">
    <property type="entry name" value="HTH_ARSR"/>
    <property type="match status" value="1"/>
</dbReference>
<dbReference type="PRINTS" id="PR00778">
    <property type="entry name" value="HTHARSR"/>
</dbReference>
<evidence type="ECO:0000313" key="5">
    <source>
        <dbReference type="EMBL" id="MFC6064086.1"/>
    </source>
</evidence>
<evidence type="ECO:0000256" key="2">
    <source>
        <dbReference type="ARBA" id="ARBA00023125"/>
    </source>
</evidence>
<dbReference type="InterPro" id="IPR036390">
    <property type="entry name" value="WH_DNA-bd_sf"/>
</dbReference>
<dbReference type="InterPro" id="IPR001845">
    <property type="entry name" value="HTH_ArsR_DNA-bd_dom"/>
</dbReference>
<evidence type="ECO:0000256" key="3">
    <source>
        <dbReference type="ARBA" id="ARBA00023163"/>
    </source>
</evidence>
<dbReference type="PANTHER" id="PTHR33154">
    <property type="entry name" value="TRANSCRIPTIONAL REGULATOR, ARSR FAMILY"/>
    <property type="match status" value="1"/>
</dbReference>
<dbReference type="Gene3D" id="1.10.10.10">
    <property type="entry name" value="Winged helix-like DNA-binding domain superfamily/Winged helix DNA-binding domain"/>
    <property type="match status" value="1"/>
</dbReference>
<evidence type="ECO:0000256" key="1">
    <source>
        <dbReference type="ARBA" id="ARBA00023015"/>
    </source>
</evidence>
<dbReference type="Pfam" id="PF01022">
    <property type="entry name" value="HTH_5"/>
    <property type="match status" value="1"/>
</dbReference>
<dbReference type="Proteomes" id="UP001596139">
    <property type="component" value="Unassembled WGS sequence"/>
</dbReference>
<dbReference type="EMBL" id="JBHSPX010000004">
    <property type="protein sequence ID" value="MFC6064086.1"/>
    <property type="molecule type" value="Genomic_DNA"/>
</dbReference>
<organism evidence="5 6">
    <name type="scientific">Streptomyces ochraceiscleroticus</name>
    <dbReference type="NCBI Taxonomy" id="47761"/>
    <lineage>
        <taxon>Bacteria</taxon>
        <taxon>Bacillati</taxon>
        <taxon>Actinomycetota</taxon>
        <taxon>Actinomycetes</taxon>
        <taxon>Kitasatosporales</taxon>
        <taxon>Streptomycetaceae</taxon>
        <taxon>Streptomyces</taxon>
    </lineage>
</organism>
<dbReference type="NCBIfam" id="NF033788">
    <property type="entry name" value="HTH_metalloreg"/>
    <property type="match status" value="1"/>
</dbReference>
<comment type="caution">
    <text evidence="5">The sequence shown here is derived from an EMBL/GenBank/DDBJ whole genome shotgun (WGS) entry which is preliminary data.</text>
</comment>
<evidence type="ECO:0000259" key="4">
    <source>
        <dbReference type="PROSITE" id="PS50987"/>
    </source>
</evidence>
<keyword evidence="6" id="KW-1185">Reference proteome</keyword>
<dbReference type="SMART" id="SM00418">
    <property type="entry name" value="HTH_ARSR"/>
    <property type="match status" value="1"/>
</dbReference>
<gene>
    <name evidence="5" type="ORF">ACFP4F_16225</name>
</gene>